<dbReference type="PANTHER" id="PTHR42673:SF4">
    <property type="entry name" value="MALEYLACETOACETATE ISOMERASE"/>
    <property type="match status" value="1"/>
</dbReference>
<organism evidence="2 3">
    <name type="scientific">Undibacterium danionis</name>
    <dbReference type="NCBI Taxonomy" id="1812100"/>
    <lineage>
        <taxon>Bacteria</taxon>
        <taxon>Pseudomonadati</taxon>
        <taxon>Pseudomonadota</taxon>
        <taxon>Betaproteobacteria</taxon>
        <taxon>Burkholderiales</taxon>
        <taxon>Oxalobacteraceae</taxon>
        <taxon>Undibacterium</taxon>
    </lineage>
</organism>
<dbReference type="InterPro" id="IPR036249">
    <property type="entry name" value="Thioredoxin-like_sf"/>
</dbReference>
<dbReference type="Proteomes" id="UP001589844">
    <property type="component" value="Unassembled WGS sequence"/>
</dbReference>
<dbReference type="Pfam" id="PF13410">
    <property type="entry name" value="GST_C_2"/>
    <property type="match status" value="1"/>
</dbReference>
<dbReference type="Pfam" id="PF13409">
    <property type="entry name" value="GST_N_2"/>
    <property type="match status" value="1"/>
</dbReference>
<dbReference type="InterPro" id="IPR004045">
    <property type="entry name" value="Glutathione_S-Trfase_N"/>
</dbReference>
<dbReference type="Gene3D" id="3.40.30.10">
    <property type="entry name" value="Glutaredoxin"/>
    <property type="match status" value="1"/>
</dbReference>
<reference evidence="2 3" key="1">
    <citation type="submission" date="2024-09" db="EMBL/GenBank/DDBJ databases">
        <authorList>
            <person name="Sun Q."/>
            <person name="Mori K."/>
        </authorList>
    </citation>
    <scope>NUCLEOTIDE SEQUENCE [LARGE SCALE GENOMIC DNA]</scope>
    <source>
        <strain evidence="2 3">CCM 8677</strain>
    </source>
</reference>
<evidence type="ECO:0000259" key="1">
    <source>
        <dbReference type="PROSITE" id="PS50404"/>
    </source>
</evidence>
<dbReference type="InterPro" id="IPR036282">
    <property type="entry name" value="Glutathione-S-Trfase_C_sf"/>
</dbReference>
<keyword evidence="3" id="KW-1185">Reference proteome</keyword>
<dbReference type="Gene3D" id="1.20.1050.10">
    <property type="match status" value="1"/>
</dbReference>
<dbReference type="RefSeq" id="WP_390211322.1">
    <property type="nucleotide sequence ID" value="NZ_JBHLXJ010000007.1"/>
</dbReference>
<dbReference type="InterPro" id="IPR040079">
    <property type="entry name" value="Glutathione_S-Trfase"/>
</dbReference>
<accession>A0ABV6ICJ6</accession>
<dbReference type="PROSITE" id="PS50404">
    <property type="entry name" value="GST_NTER"/>
    <property type="match status" value="1"/>
</dbReference>
<dbReference type="CDD" id="cd03194">
    <property type="entry name" value="GST_C_3"/>
    <property type="match status" value="1"/>
</dbReference>
<name>A0ABV6ICJ6_9BURK</name>
<evidence type="ECO:0000313" key="2">
    <source>
        <dbReference type="EMBL" id="MFC0349531.1"/>
    </source>
</evidence>
<sequence length="235" mass="26372">MDNTDLETTLAPLHGLLRKSNYRLVIGNKNYSSWSMRPWLVLKTFGIPFEEIKILLDRPDTTQKISEYSLSGRVPVFLGDDLVIWDSLAICEYLAEQYPLLNLWPESVAARATARSVCAEMHSGFSALRSAMPMNIRANFPGKGRTAGSQADIGRISEIWEDCLSTYGAHRFLFGDFSIADAFFAPVVMRFKTYGVSLAPALQAYCERIESHPAVAQWVHGAIDEKDDLPKFDFP</sequence>
<proteinExistence type="predicted"/>
<feature type="domain" description="GST N-terminal" evidence="1">
    <location>
        <begin position="22"/>
        <end position="102"/>
    </location>
</feature>
<dbReference type="SFLD" id="SFLDG00358">
    <property type="entry name" value="Main_(cytGST)"/>
    <property type="match status" value="1"/>
</dbReference>
<evidence type="ECO:0000313" key="3">
    <source>
        <dbReference type="Proteomes" id="UP001589844"/>
    </source>
</evidence>
<dbReference type="SUPFAM" id="SSF47616">
    <property type="entry name" value="GST C-terminal domain-like"/>
    <property type="match status" value="1"/>
</dbReference>
<comment type="caution">
    <text evidence="2">The sequence shown here is derived from an EMBL/GenBank/DDBJ whole genome shotgun (WGS) entry which is preliminary data.</text>
</comment>
<dbReference type="CDD" id="cd03043">
    <property type="entry name" value="GST_N_1"/>
    <property type="match status" value="1"/>
</dbReference>
<protein>
    <submittedName>
        <fullName evidence="2">Glutathione S-transferase family protein</fullName>
    </submittedName>
</protein>
<dbReference type="SFLD" id="SFLDS00019">
    <property type="entry name" value="Glutathione_Transferase_(cytos"/>
    <property type="match status" value="1"/>
</dbReference>
<dbReference type="EMBL" id="JBHLXJ010000007">
    <property type="protein sequence ID" value="MFC0349531.1"/>
    <property type="molecule type" value="Genomic_DNA"/>
</dbReference>
<dbReference type="SUPFAM" id="SSF52833">
    <property type="entry name" value="Thioredoxin-like"/>
    <property type="match status" value="1"/>
</dbReference>
<gene>
    <name evidence="2" type="ORF">ACFFJH_06910</name>
</gene>
<dbReference type="PANTHER" id="PTHR42673">
    <property type="entry name" value="MALEYLACETOACETATE ISOMERASE"/>
    <property type="match status" value="1"/>
</dbReference>